<dbReference type="GO" id="GO:0003677">
    <property type="term" value="F:DNA binding"/>
    <property type="evidence" value="ECO:0007669"/>
    <property type="project" value="InterPro"/>
</dbReference>
<evidence type="ECO:0000259" key="8">
    <source>
        <dbReference type="PROSITE" id="PS51360"/>
    </source>
</evidence>
<keyword evidence="11" id="KW-1185">Reference proteome</keyword>
<feature type="region of interest" description="Disordered" evidence="6">
    <location>
        <begin position="266"/>
        <end position="302"/>
    </location>
</feature>
<dbReference type="InterPro" id="IPR045894">
    <property type="entry name" value="At5g08430-like"/>
</dbReference>
<dbReference type="Proteomes" id="UP000685013">
    <property type="component" value="Chromosome 14"/>
</dbReference>
<evidence type="ECO:0008006" key="12">
    <source>
        <dbReference type="Google" id="ProtNLM"/>
    </source>
</evidence>
<dbReference type="InterPro" id="IPR019787">
    <property type="entry name" value="Znf_PHD-finger"/>
</dbReference>
<dbReference type="PROSITE" id="PS51925">
    <property type="entry name" value="SWIB_MDM2"/>
    <property type="match status" value="1"/>
</dbReference>
<name>A0AAV6MLM0_9ROSI</name>
<protein>
    <recommendedName>
        <fullName evidence="12">Zinc finger CCCH domain-containing protein 44-like</fullName>
    </recommendedName>
</protein>
<dbReference type="Pfam" id="PF02201">
    <property type="entry name" value="SWIB"/>
    <property type="match status" value="1"/>
</dbReference>
<evidence type="ECO:0000256" key="6">
    <source>
        <dbReference type="SAM" id="MobiDB-lite"/>
    </source>
</evidence>
<feature type="domain" description="PHD-type" evidence="7">
    <location>
        <begin position="9"/>
        <end position="60"/>
    </location>
</feature>
<evidence type="ECO:0000256" key="1">
    <source>
        <dbReference type="ARBA" id="ARBA00022723"/>
    </source>
</evidence>
<feature type="non-terminal residue" evidence="10">
    <location>
        <position position="1"/>
    </location>
</feature>
<dbReference type="EMBL" id="JAGKQH010000014">
    <property type="protein sequence ID" value="KAG6582723.1"/>
    <property type="molecule type" value="Genomic_DNA"/>
</dbReference>
<evidence type="ECO:0000256" key="5">
    <source>
        <dbReference type="SAM" id="Coils"/>
    </source>
</evidence>
<keyword evidence="5" id="KW-0175">Coiled coil</keyword>
<evidence type="ECO:0000259" key="7">
    <source>
        <dbReference type="PROSITE" id="PS50016"/>
    </source>
</evidence>
<keyword evidence="3" id="KW-0862">Zinc</keyword>
<dbReference type="Pfam" id="PF25980">
    <property type="entry name" value="NERD_plant"/>
    <property type="match status" value="1"/>
</dbReference>
<evidence type="ECO:0000256" key="2">
    <source>
        <dbReference type="ARBA" id="ARBA00022771"/>
    </source>
</evidence>
<dbReference type="SMART" id="SM00719">
    <property type="entry name" value="Plus3"/>
    <property type="match status" value="1"/>
</dbReference>
<dbReference type="InterPro" id="IPR001965">
    <property type="entry name" value="Znf_PHD"/>
</dbReference>
<evidence type="ECO:0000256" key="3">
    <source>
        <dbReference type="ARBA" id="ARBA00022833"/>
    </source>
</evidence>
<comment type="caution">
    <text evidence="10">The sequence shown here is derived from an EMBL/GenBank/DDBJ whole genome shotgun (WGS) entry which is preliminary data.</text>
</comment>
<dbReference type="InterPro" id="IPR003121">
    <property type="entry name" value="SWIB_MDM2_domain"/>
</dbReference>
<dbReference type="Pfam" id="PF00628">
    <property type="entry name" value="PHD"/>
    <property type="match status" value="1"/>
</dbReference>
<organism evidence="10 11">
    <name type="scientific">Cucurbita argyrosperma subsp. sororia</name>
    <dbReference type="NCBI Taxonomy" id="37648"/>
    <lineage>
        <taxon>Eukaryota</taxon>
        <taxon>Viridiplantae</taxon>
        <taxon>Streptophyta</taxon>
        <taxon>Embryophyta</taxon>
        <taxon>Tracheophyta</taxon>
        <taxon>Spermatophyta</taxon>
        <taxon>Magnoliopsida</taxon>
        <taxon>eudicotyledons</taxon>
        <taxon>Gunneridae</taxon>
        <taxon>Pentapetalae</taxon>
        <taxon>rosids</taxon>
        <taxon>fabids</taxon>
        <taxon>Cucurbitales</taxon>
        <taxon>Cucurbitaceae</taxon>
        <taxon>Cucurbiteae</taxon>
        <taxon>Cucurbita</taxon>
    </lineage>
</organism>
<evidence type="ECO:0000256" key="4">
    <source>
        <dbReference type="PROSITE-ProRule" id="PRU00146"/>
    </source>
</evidence>
<evidence type="ECO:0000313" key="11">
    <source>
        <dbReference type="Proteomes" id="UP000685013"/>
    </source>
</evidence>
<feature type="domain" description="Plus3" evidence="8">
    <location>
        <begin position="314"/>
        <end position="443"/>
    </location>
</feature>
<sequence>MEEREGKAEDWCFVCKDGGDLLLCDNRNCSKVYHLECVGYDRETTSQIEDDWTCECHSCSSCKGASEVHCFCCPTSFCKNCIKSVKFVHLRANKGLCTDCWTLVRLAEQLSVSEYKSVDFEDRDTHECLFKEYWEIVKKEEGLRRGDLVAVEEPYSSKGRRHMRRTTPTRVVKTLQDRDTKPNTFKLITSWGSKPLIEFLTSIGVDITTQLSQCDVSSIILKYVQERDLIHPIKKKKIICDRNLHLIFKKNTIPLNQIDALLGPHFSHGNDTQRTNNEKKRCLESDSQNGDAKHQKTLSCSQEKSPNDKAYFASIVAHNMKLVYLRKSLVEDFLEQPESFEDKVVGSFVKVMETESREIRSKGKISQQLLQVTAVKKMSSTDGSSIGLNVWTLPDIQISMLSDSDITEEDCQDLREKMAKGLFQRPTVEEIEKKAQILHHDIRKDWMKRELVKLQNLIDRANEKGRRSELYQLIDQRQTLKKEAEEQQQEVLLLKQLPIVIVDTAEAKADDSSLKFNPPSL</sequence>
<evidence type="ECO:0000313" key="10">
    <source>
        <dbReference type="EMBL" id="KAG6582723.1"/>
    </source>
</evidence>
<dbReference type="SMART" id="SM00249">
    <property type="entry name" value="PHD"/>
    <property type="match status" value="1"/>
</dbReference>
<dbReference type="Pfam" id="PF03126">
    <property type="entry name" value="Plus-3"/>
    <property type="match status" value="1"/>
</dbReference>
<reference evidence="10 11" key="1">
    <citation type="journal article" date="2021" name="Hortic Res">
        <title>The domestication of Cucurbita argyrosperma as revealed by the genome of its wild relative.</title>
        <authorList>
            <person name="Barrera-Redondo J."/>
            <person name="Sanchez-de la Vega G."/>
            <person name="Aguirre-Liguori J.A."/>
            <person name="Castellanos-Morales G."/>
            <person name="Gutierrez-Guerrero Y.T."/>
            <person name="Aguirre-Dugua X."/>
            <person name="Aguirre-Planter E."/>
            <person name="Tenaillon M.I."/>
            <person name="Lira-Saade R."/>
            <person name="Eguiarte L.E."/>
        </authorList>
    </citation>
    <scope>NUCLEOTIDE SEQUENCE [LARGE SCALE GENOMIC DNA]</scope>
    <source>
        <strain evidence="10">JBR-2021</strain>
    </source>
</reference>
<feature type="domain" description="DM2" evidence="9">
    <location>
        <begin position="188"/>
        <end position="268"/>
    </location>
</feature>
<keyword evidence="1" id="KW-0479">Metal-binding</keyword>
<keyword evidence="2 4" id="KW-0863">Zinc-finger</keyword>
<dbReference type="PANTHER" id="PTHR46851">
    <property type="entry name" value="OS01G0884500 PROTEIN"/>
    <property type="match status" value="1"/>
</dbReference>
<proteinExistence type="predicted"/>
<accession>A0AAV6MLM0</accession>
<dbReference type="PANTHER" id="PTHR46851:SF22">
    <property type="entry name" value="ZINC ION BINDING _ DNA BINDING PROTEIN"/>
    <property type="match status" value="1"/>
</dbReference>
<dbReference type="AlphaFoldDB" id="A0AAV6MLM0"/>
<dbReference type="PROSITE" id="PS51360">
    <property type="entry name" value="PLUS3"/>
    <property type="match status" value="1"/>
</dbReference>
<dbReference type="CDD" id="cd15568">
    <property type="entry name" value="PHD5_NSD"/>
    <property type="match status" value="1"/>
</dbReference>
<gene>
    <name evidence="10" type="ORF">SDJN03_22725</name>
</gene>
<dbReference type="GO" id="GO:0008270">
    <property type="term" value="F:zinc ion binding"/>
    <property type="evidence" value="ECO:0007669"/>
    <property type="project" value="UniProtKB-KW"/>
</dbReference>
<feature type="coiled-coil region" evidence="5">
    <location>
        <begin position="444"/>
        <end position="497"/>
    </location>
</feature>
<evidence type="ECO:0000259" key="9">
    <source>
        <dbReference type="PROSITE" id="PS51925"/>
    </source>
</evidence>
<dbReference type="InterPro" id="IPR058668">
    <property type="entry name" value="NERD_dom"/>
</dbReference>
<dbReference type="PROSITE" id="PS50016">
    <property type="entry name" value="ZF_PHD_2"/>
    <property type="match status" value="1"/>
</dbReference>
<dbReference type="InterPro" id="IPR004343">
    <property type="entry name" value="Plus-3_dom"/>
</dbReference>